<evidence type="ECO:0000256" key="3">
    <source>
        <dbReference type="ARBA" id="ARBA00023125"/>
    </source>
</evidence>
<dbReference type="InterPro" id="IPR013762">
    <property type="entry name" value="Integrase-like_cat_sf"/>
</dbReference>
<evidence type="ECO:0000256" key="4">
    <source>
        <dbReference type="ARBA" id="ARBA00023172"/>
    </source>
</evidence>
<keyword evidence="3" id="KW-0238">DNA-binding</keyword>
<keyword evidence="2" id="KW-0229">DNA integration</keyword>
<dbReference type="GO" id="GO:0003677">
    <property type="term" value="F:DNA binding"/>
    <property type="evidence" value="ECO:0007669"/>
    <property type="project" value="UniProtKB-KW"/>
</dbReference>
<dbReference type="GO" id="GO:0006310">
    <property type="term" value="P:DNA recombination"/>
    <property type="evidence" value="ECO:0007669"/>
    <property type="project" value="UniProtKB-KW"/>
</dbReference>
<dbReference type="InterPro" id="IPR004107">
    <property type="entry name" value="Integrase_SAM-like_N"/>
</dbReference>
<dbReference type="SUPFAM" id="SSF56349">
    <property type="entry name" value="DNA breaking-rejoining enzymes"/>
    <property type="match status" value="1"/>
</dbReference>
<dbReference type="InterPro" id="IPR010998">
    <property type="entry name" value="Integrase_recombinase_N"/>
</dbReference>
<dbReference type="AlphaFoldDB" id="A0AAJ1MBB4"/>
<accession>A0AAJ1MBB4</accession>
<reference evidence="6" key="1">
    <citation type="submission" date="2023-01" db="EMBL/GenBank/DDBJ databases">
        <title>Genome analysis of 13 Lactobacillus isolated from gut of wild boar.</title>
        <authorList>
            <person name="Papp P."/>
            <person name="Libisch B."/>
            <person name="Nagy T."/>
            <person name="Olasz F."/>
        </authorList>
    </citation>
    <scope>NUCLEOTIDE SEQUENCE</scope>
    <source>
        <strain evidence="6">F146</strain>
    </source>
</reference>
<evidence type="ECO:0000256" key="1">
    <source>
        <dbReference type="ARBA" id="ARBA00008857"/>
    </source>
</evidence>
<feature type="domain" description="Tyr recombinase" evidence="5">
    <location>
        <begin position="175"/>
        <end position="369"/>
    </location>
</feature>
<dbReference type="Gene3D" id="1.10.150.130">
    <property type="match status" value="1"/>
</dbReference>
<name>A0AAJ1MBB4_LIMMU</name>
<protein>
    <submittedName>
        <fullName evidence="6">Tyrosine-type recombinase/integrase</fullName>
    </submittedName>
</protein>
<dbReference type="RefSeq" id="WP_272209074.1">
    <property type="nucleotide sequence ID" value="NZ_JAQOMV010000009.1"/>
</dbReference>
<sequence>MWVEKNKSGNYRFIERYKDPLTGKSKRVIVTYPTKNKFTTKKAQMELEAKIQERLRHIQDGNIKKGVTLHQVINEWEPIYKARVKGTTWQTYIVAKKHIKKYIGYNVQVSKITPKFLIHAYETMLYRDGYNNPTVKMVAFKMTSILRFAYRRDYIATQPPKELDINWKKSKHNDLDKKFLETQELERVLDYVYQKNEQQGAIFEWQYLTGMRIGEVLGLKVGDIFKDNGKYYAHVNGTLVYTGLKTSQYYKQSTPKTDDSFRDVFLPEKAVELYHRWSEGKDSNRFLFFIDDHFFAFTNLNCRLRQARKILDIDKPLTTHIFRHTHVSKLAELGVPLYIIQNRVGHADSETTRNIYLHVTQAAKSKWDDTIFSL</sequence>
<dbReference type="InterPro" id="IPR050090">
    <property type="entry name" value="Tyrosine_recombinase_XerCD"/>
</dbReference>
<dbReference type="Pfam" id="PF14659">
    <property type="entry name" value="Phage_int_SAM_3"/>
    <property type="match status" value="1"/>
</dbReference>
<dbReference type="Gene3D" id="1.10.443.10">
    <property type="entry name" value="Intergrase catalytic core"/>
    <property type="match status" value="1"/>
</dbReference>
<dbReference type="PANTHER" id="PTHR30349">
    <property type="entry name" value="PHAGE INTEGRASE-RELATED"/>
    <property type="match status" value="1"/>
</dbReference>
<keyword evidence="4" id="KW-0233">DNA recombination</keyword>
<evidence type="ECO:0000313" key="6">
    <source>
        <dbReference type="EMBL" id="MDC2829949.1"/>
    </source>
</evidence>
<evidence type="ECO:0000313" key="7">
    <source>
        <dbReference type="Proteomes" id="UP001220670"/>
    </source>
</evidence>
<dbReference type="InterPro" id="IPR002104">
    <property type="entry name" value="Integrase_catalytic"/>
</dbReference>
<dbReference type="InterPro" id="IPR011010">
    <property type="entry name" value="DNA_brk_join_enz"/>
</dbReference>
<dbReference type="CDD" id="cd01189">
    <property type="entry name" value="INT_ICEBs1_C_like"/>
    <property type="match status" value="1"/>
</dbReference>
<evidence type="ECO:0000256" key="2">
    <source>
        <dbReference type="ARBA" id="ARBA00022908"/>
    </source>
</evidence>
<comment type="caution">
    <text evidence="6">The sequence shown here is derived from an EMBL/GenBank/DDBJ whole genome shotgun (WGS) entry which is preliminary data.</text>
</comment>
<organism evidence="6 7">
    <name type="scientific">Limosilactobacillus mucosae</name>
    <name type="common">Lactobacillus mucosae</name>
    <dbReference type="NCBI Taxonomy" id="97478"/>
    <lineage>
        <taxon>Bacteria</taxon>
        <taxon>Bacillati</taxon>
        <taxon>Bacillota</taxon>
        <taxon>Bacilli</taxon>
        <taxon>Lactobacillales</taxon>
        <taxon>Lactobacillaceae</taxon>
        <taxon>Limosilactobacillus</taxon>
    </lineage>
</organism>
<dbReference type="PROSITE" id="PS51898">
    <property type="entry name" value="TYR_RECOMBINASE"/>
    <property type="match status" value="1"/>
</dbReference>
<dbReference type="GO" id="GO:0015074">
    <property type="term" value="P:DNA integration"/>
    <property type="evidence" value="ECO:0007669"/>
    <property type="project" value="UniProtKB-KW"/>
</dbReference>
<comment type="similarity">
    <text evidence="1">Belongs to the 'phage' integrase family.</text>
</comment>
<evidence type="ECO:0000259" key="5">
    <source>
        <dbReference type="PROSITE" id="PS51898"/>
    </source>
</evidence>
<dbReference type="EMBL" id="JAQONE010000022">
    <property type="protein sequence ID" value="MDC2829949.1"/>
    <property type="molecule type" value="Genomic_DNA"/>
</dbReference>
<dbReference type="Pfam" id="PF00589">
    <property type="entry name" value="Phage_integrase"/>
    <property type="match status" value="1"/>
</dbReference>
<proteinExistence type="inferred from homology"/>
<gene>
    <name evidence="6" type="ORF">PO250_06465</name>
</gene>
<dbReference type="PANTHER" id="PTHR30349:SF64">
    <property type="entry name" value="PROPHAGE INTEGRASE INTD-RELATED"/>
    <property type="match status" value="1"/>
</dbReference>
<dbReference type="Proteomes" id="UP001220670">
    <property type="component" value="Unassembled WGS sequence"/>
</dbReference>